<dbReference type="InterPro" id="IPR029154">
    <property type="entry name" value="HIBADH-like_NADP-bd"/>
</dbReference>
<dbReference type="Pfam" id="PF14833">
    <property type="entry name" value="NAD_binding_11"/>
    <property type="match status" value="1"/>
</dbReference>
<evidence type="ECO:0000256" key="2">
    <source>
        <dbReference type="ARBA" id="ARBA00023027"/>
    </source>
</evidence>
<dbReference type="Gene3D" id="1.10.1040.10">
    <property type="entry name" value="N-(1-d-carboxylethyl)-l-norvaline Dehydrogenase, domain 2"/>
    <property type="match status" value="1"/>
</dbReference>
<dbReference type="PANTHER" id="PTHR22981">
    <property type="entry name" value="3-HYDROXYISOBUTYRATE DEHYDROGENASE-RELATED"/>
    <property type="match status" value="1"/>
</dbReference>
<keyword evidence="1" id="KW-0560">Oxidoreductase</keyword>
<comment type="caution">
    <text evidence="4">The sequence shown here is derived from an EMBL/GenBank/DDBJ whole genome shotgun (WGS) entry which is preliminary data.</text>
</comment>
<dbReference type="SUPFAM" id="SSF48179">
    <property type="entry name" value="6-phosphogluconate dehydrogenase C-terminal domain-like"/>
    <property type="match status" value="1"/>
</dbReference>
<dbReference type="EMBL" id="JBBPBM010000114">
    <property type="protein sequence ID" value="KAK8506735.1"/>
    <property type="molecule type" value="Genomic_DNA"/>
</dbReference>
<evidence type="ECO:0000313" key="5">
    <source>
        <dbReference type="Proteomes" id="UP001472677"/>
    </source>
</evidence>
<dbReference type="InterPro" id="IPR013328">
    <property type="entry name" value="6PGD_dom2"/>
</dbReference>
<dbReference type="Proteomes" id="UP001472677">
    <property type="component" value="Unassembled WGS sequence"/>
</dbReference>
<evidence type="ECO:0000256" key="1">
    <source>
        <dbReference type="ARBA" id="ARBA00023002"/>
    </source>
</evidence>
<dbReference type="InterPro" id="IPR008927">
    <property type="entry name" value="6-PGluconate_DH-like_C_sf"/>
</dbReference>
<evidence type="ECO:0000313" key="4">
    <source>
        <dbReference type="EMBL" id="KAK8506735.1"/>
    </source>
</evidence>
<proteinExistence type="predicted"/>
<dbReference type="PANTHER" id="PTHR22981:SF7">
    <property type="entry name" value="3-HYDROXYISOBUTYRATE DEHYDROGENASE, MITOCHONDRIAL"/>
    <property type="match status" value="1"/>
</dbReference>
<feature type="domain" description="3-hydroxyisobutyrate dehydrogenase-like NAD-binding" evidence="3">
    <location>
        <begin position="5"/>
        <end position="66"/>
    </location>
</feature>
<reference evidence="4 5" key="1">
    <citation type="journal article" date="2024" name="G3 (Bethesda)">
        <title>Genome assembly of Hibiscus sabdariffa L. provides insights into metabolisms of medicinal natural products.</title>
        <authorList>
            <person name="Kim T."/>
        </authorList>
    </citation>
    <scope>NUCLEOTIDE SEQUENCE [LARGE SCALE GENOMIC DNA]</scope>
    <source>
        <strain evidence="4">TK-2024</strain>
        <tissue evidence="4">Old leaves</tissue>
    </source>
</reference>
<organism evidence="4 5">
    <name type="scientific">Hibiscus sabdariffa</name>
    <name type="common">roselle</name>
    <dbReference type="NCBI Taxonomy" id="183260"/>
    <lineage>
        <taxon>Eukaryota</taxon>
        <taxon>Viridiplantae</taxon>
        <taxon>Streptophyta</taxon>
        <taxon>Embryophyta</taxon>
        <taxon>Tracheophyta</taxon>
        <taxon>Spermatophyta</taxon>
        <taxon>Magnoliopsida</taxon>
        <taxon>eudicotyledons</taxon>
        <taxon>Gunneridae</taxon>
        <taxon>Pentapetalae</taxon>
        <taxon>rosids</taxon>
        <taxon>malvids</taxon>
        <taxon>Malvales</taxon>
        <taxon>Malvaceae</taxon>
        <taxon>Malvoideae</taxon>
        <taxon>Hibiscus</taxon>
    </lineage>
</organism>
<protein>
    <recommendedName>
        <fullName evidence="3">3-hydroxyisobutyrate dehydrogenase-like NAD-binding domain-containing protein</fullName>
    </recommendedName>
</protein>
<gene>
    <name evidence="4" type="ORF">V6N12_002181</name>
</gene>
<accession>A0ABR2BHV3</accession>
<name>A0ABR2BHV3_9ROSI</name>
<evidence type="ECO:0000259" key="3">
    <source>
        <dbReference type="Pfam" id="PF14833"/>
    </source>
</evidence>
<keyword evidence="5" id="KW-1185">Reference proteome</keyword>
<keyword evidence="2" id="KW-0520">NAD</keyword>
<sequence>MQGVPSSRNYSGGFASKLMAKDLNLAASSAEEVDQRCPLTFLAKHIFTEICKDGHETEDFSCVFRHYYSGKSEHNS</sequence>